<dbReference type="GO" id="GO:0003677">
    <property type="term" value="F:DNA binding"/>
    <property type="evidence" value="ECO:0007669"/>
    <property type="project" value="InterPro"/>
</dbReference>
<dbReference type="EMBL" id="VDFR01000005">
    <property type="protein sequence ID" value="TNC51781.1"/>
    <property type="molecule type" value="Genomic_DNA"/>
</dbReference>
<dbReference type="InterPro" id="IPR014284">
    <property type="entry name" value="RNA_pol_sigma-70_dom"/>
</dbReference>
<dbReference type="AlphaFoldDB" id="A0A5C4MHD0"/>
<protein>
    <submittedName>
        <fullName evidence="7">Sigma-70 family RNA polymerase sigma factor</fullName>
    </submittedName>
</protein>
<dbReference type="InterPro" id="IPR007627">
    <property type="entry name" value="RNA_pol_sigma70_r2"/>
</dbReference>
<proteinExistence type="inferred from homology"/>
<dbReference type="GO" id="GO:0006352">
    <property type="term" value="P:DNA-templated transcription initiation"/>
    <property type="evidence" value="ECO:0007669"/>
    <property type="project" value="InterPro"/>
</dbReference>
<dbReference type="NCBIfam" id="TIGR02937">
    <property type="entry name" value="sigma70-ECF"/>
    <property type="match status" value="1"/>
</dbReference>
<keyword evidence="2" id="KW-0805">Transcription regulation</keyword>
<feature type="domain" description="RNA polymerase sigma-70 region 2" evidence="5">
    <location>
        <begin position="15"/>
        <end position="80"/>
    </location>
</feature>
<dbReference type="PANTHER" id="PTHR43133">
    <property type="entry name" value="RNA POLYMERASE ECF-TYPE SIGMA FACTO"/>
    <property type="match status" value="1"/>
</dbReference>
<dbReference type="OrthoDB" id="6689546at2"/>
<comment type="caution">
    <text evidence="7">The sequence shown here is derived from an EMBL/GenBank/DDBJ whole genome shotgun (WGS) entry which is preliminary data.</text>
</comment>
<evidence type="ECO:0000259" key="6">
    <source>
        <dbReference type="Pfam" id="PF08281"/>
    </source>
</evidence>
<comment type="similarity">
    <text evidence="1">Belongs to the sigma-70 factor family. ECF subfamily.</text>
</comment>
<reference evidence="7 9" key="1">
    <citation type="submission" date="2019-05" db="EMBL/GenBank/DDBJ databases">
        <title>Mumia sp. nov., isolated from the intestinal contents of plateau pika (Ochotona curzoniae) in the Qinghai-Tibet plateau of China.</title>
        <authorList>
            <person name="Tian Z."/>
        </authorList>
    </citation>
    <scope>NUCLEOTIDE SEQUENCE [LARGE SCALE GENOMIC DNA]</scope>
    <source>
        <strain evidence="9">527</strain>
        <strain evidence="7">Z527</strain>
    </source>
</reference>
<evidence type="ECO:0000256" key="4">
    <source>
        <dbReference type="ARBA" id="ARBA00023163"/>
    </source>
</evidence>
<feature type="domain" description="RNA polymerase sigma factor 70 region 4 type 2" evidence="6">
    <location>
        <begin position="118"/>
        <end position="170"/>
    </location>
</feature>
<evidence type="ECO:0000256" key="1">
    <source>
        <dbReference type="ARBA" id="ARBA00010641"/>
    </source>
</evidence>
<dbReference type="Proteomes" id="UP000306740">
    <property type="component" value="Unassembled WGS sequence"/>
</dbReference>
<dbReference type="Gene3D" id="1.10.1740.10">
    <property type="match status" value="1"/>
</dbReference>
<keyword evidence="3" id="KW-0731">Sigma factor</keyword>
<name>A0A5C4MHD0_9ACTN</name>
<sequence length="220" mass="24201">MSATAVATPPPHDLEEFRGELTRFCSRRLGSWTEADDAVQETMIRAWRFGDTFQGRASLRSWLYRIAINVCLDVRVARNRRPQPVDPTDVLVEGDEAYGVAPAPDPVDVAADREAVREAFTAVVRHLPARQRAVIVLHDVLRWRAREVAGLIGATEASVNSASQRARATLRLRAGAAAHERPLEPAGERLVEQCVAAFVAYDVDALVALLRTDVLTAART</sequence>
<evidence type="ECO:0000256" key="2">
    <source>
        <dbReference type="ARBA" id="ARBA00023015"/>
    </source>
</evidence>
<evidence type="ECO:0000259" key="5">
    <source>
        <dbReference type="Pfam" id="PF04542"/>
    </source>
</evidence>
<organism evidence="7 9">
    <name type="scientific">Mumia zhuanghuii</name>
    <dbReference type="NCBI Taxonomy" id="2585211"/>
    <lineage>
        <taxon>Bacteria</taxon>
        <taxon>Bacillati</taxon>
        <taxon>Actinomycetota</taxon>
        <taxon>Actinomycetes</taxon>
        <taxon>Propionibacteriales</taxon>
        <taxon>Nocardioidaceae</taxon>
        <taxon>Mumia</taxon>
    </lineage>
</organism>
<dbReference type="Pfam" id="PF04542">
    <property type="entry name" value="Sigma70_r2"/>
    <property type="match status" value="1"/>
</dbReference>
<dbReference type="InterPro" id="IPR036388">
    <property type="entry name" value="WH-like_DNA-bd_sf"/>
</dbReference>
<dbReference type="RefSeq" id="WP_139105030.1">
    <property type="nucleotide sequence ID" value="NZ_VDFR01000005.1"/>
</dbReference>
<dbReference type="InterPro" id="IPR013324">
    <property type="entry name" value="RNA_pol_sigma_r3/r4-like"/>
</dbReference>
<dbReference type="InterPro" id="IPR013249">
    <property type="entry name" value="RNA_pol_sigma70_r4_t2"/>
</dbReference>
<dbReference type="PANTHER" id="PTHR43133:SF65">
    <property type="entry name" value="ECF RNA POLYMERASE SIGMA FACTOR SIGG"/>
    <property type="match status" value="1"/>
</dbReference>
<dbReference type="InterPro" id="IPR013325">
    <property type="entry name" value="RNA_pol_sigma_r2"/>
</dbReference>
<evidence type="ECO:0000313" key="7">
    <source>
        <dbReference type="EMBL" id="TNC38840.1"/>
    </source>
</evidence>
<gene>
    <name evidence="8" type="ORF">FHE65_01355</name>
    <name evidence="7" type="ORF">FHE65_24135</name>
</gene>
<evidence type="ECO:0000256" key="3">
    <source>
        <dbReference type="ARBA" id="ARBA00023082"/>
    </source>
</evidence>
<dbReference type="EMBL" id="VDFR01000117">
    <property type="protein sequence ID" value="TNC38840.1"/>
    <property type="molecule type" value="Genomic_DNA"/>
</dbReference>
<dbReference type="GO" id="GO:0016987">
    <property type="term" value="F:sigma factor activity"/>
    <property type="evidence" value="ECO:0007669"/>
    <property type="project" value="UniProtKB-KW"/>
</dbReference>
<dbReference type="SUPFAM" id="SSF88946">
    <property type="entry name" value="Sigma2 domain of RNA polymerase sigma factors"/>
    <property type="match status" value="1"/>
</dbReference>
<dbReference type="InterPro" id="IPR039425">
    <property type="entry name" value="RNA_pol_sigma-70-like"/>
</dbReference>
<evidence type="ECO:0000313" key="8">
    <source>
        <dbReference type="EMBL" id="TNC51781.1"/>
    </source>
</evidence>
<keyword evidence="4" id="KW-0804">Transcription</keyword>
<evidence type="ECO:0000313" key="9">
    <source>
        <dbReference type="Proteomes" id="UP000306740"/>
    </source>
</evidence>
<dbReference type="Pfam" id="PF08281">
    <property type="entry name" value="Sigma70_r4_2"/>
    <property type="match status" value="1"/>
</dbReference>
<accession>A0A5C4MHD0</accession>
<dbReference type="Gene3D" id="1.10.10.10">
    <property type="entry name" value="Winged helix-like DNA-binding domain superfamily/Winged helix DNA-binding domain"/>
    <property type="match status" value="1"/>
</dbReference>
<dbReference type="SUPFAM" id="SSF88659">
    <property type="entry name" value="Sigma3 and sigma4 domains of RNA polymerase sigma factors"/>
    <property type="match status" value="1"/>
</dbReference>